<feature type="transmembrane region" description="Helical" evidence="1">
    <location>
        <begin position="43"/>
        <end position="65"/>
    </location>
</feature>
<keyword evidence="1" id="KW-1133">Transmembrane helix</keyword>
<dbReference type="EMBL" id="JACCBD010000001">
    <property type="protein sequence ID" value="NYD26071.1"/>
    <property type="molecule type" value="Genomic_DNA"/>
</dbReference>
<reference evidence="2 3" key="1">
    <citation type="submission" date="2020-07" db="EMBL/GenBank/DDBJ databases">
        <title>Sequencing the genomes of 1000 actinobacteria strains.</title>
        <authorList>
            <person name="Klenk H.-P."/>
        </authorList>
    </citation>
    <scope>NUCLEOTIDE SEQUENCE [LARGE SCALE GENOMIC DNA]</scope>
    <source>
        <strain evidence="2 3">DSM 17380</strain>
    </source>
</reference>
<dbReference type="AlphaFoldDB" id="A0A852QXJ6"/>
<keyword evidence="3" id="KW-1185">Reference proteome</keyword>
<comment type="caution">
    <text evidence="2">The sequence shown here is derived from an EMBL/GenBank/DDBJ whole genome shotgun (WGS) entry which is preliminary data.</text>
</comment>
<keyword evidence="1" id="KW-0812">Transmembrane</keyword>
<evidence type="ECO:0000313" key="3">
    <source>
        <dbReference type="Proteomes" id="UP000586095"/>
    </source>
</evidence>
<protein>
    <submittedName>
        <fullName evidence="2">Flp pilus assembly pilin Flp</fullName>
    </submittedName>
</protein>
<name>A0A852QXJ6_9MICO</name>
<accession>A0A852QXJ6</accession>
<evidence type="ECO:0000256" key="1">
    <source>
        <dbReference type="SAM" id="Phobius"/>
    </source>
</evidence>
<organism evidence="2 3">
    <name type="scientific">Leucobacter aridicollis</name>
    <dbReference type="NCBI Taxonomy" id="283878"/>
    <lineage>
        <taxon>Bacteria</taxon>
        <taxon>Bacillati</taxon>
        <taxon>Actinomycetota</taxon>
        <taxon>Actinomycetes</taxon>
        <taxon>Micrococcales</taxon>
        <taxon>Microbacteriaceae</taxon>
        <taxon>Leucobacter</taxon>
    </lineage>
</organism>
<proteinExistence type="predicted"/>
<sequence length="98" mass="10585">MNIQSVRTFVAALVGVLIVRLVAAIPTVADVFAWVDGVFKDAGYASISAPALVQAVITAAVILFYQKAAQWLGDRWPNIEKVLLGSSARPHYEPRYAA</sequence>
<evidence type="ECO:0000313" key="2">
    <source>
        <dbReference type="EMBL" id="NYD26071.1"/>
    </source>
</evidence>
<gene>
    <name evidence="2" type="ORF">BJ960_000874</name>
</gene>
<dbReference type="Proteomes" id="UP000586095">
    <property type="component" value="Unassembled WGS sequence"/>
</dbReference>
<dbReference type="RefSeq" id="WP_185986405.1">
    <property type="nucleotide sequence ID" value="NZ_BAAALZ010000002.1"/>
</dbReference>
<keyword evidence="1" id="KW-0472">Membrane</keyword>